<dbReference type="OrthoDB" id="6625808at2759"/>
<evidence type="ECO:0000313" key="2">
    <source>
        <dbReference type="EMBL" id="MBY78866.1"/>
    </source>
</evidence>
<accession>A0A2S2QM75</accession>
<proteinExistence type="predicted"/>
<feature type="region of interest" description="Disordered" evidence="1">
    <location>
        <begin position="1"/>
        <end position="24"/>
    </location>
</feature>
<protein>
    <submittedName>
        <fullName evidence="2">Uncharacterized protein</fullName>
    </submittedName>
</protein>
<dbReference type="EMBL" id="GGMS01009663">
    <property type="protein sequence ID" value="MBY78866.1"/>
    <property type="molecule type" value="Transcribed_RNA"/>
</dbReference>
<dbReference type="AlphaFoldDB" id="A0A2S2QM75"/>
<organism evidence="2">
    <name type="scientific">Sipha flava</name>
    <name type="common">yellow sugarcane aphid</name>
    <dbReference type="NCBI Taxonomy" id="143950"/>
    <lineage>
        <taxon>Eukaryota</taxon>
        <taxon>Metazoa</taxon>
        <taxon>Ecdysozoa</taxon>
        <taxon>Arthropoda</taxon>
        <taxon>Hexapoda</taxon>
        <taxon>Insecta</taxon>
        <taxon>Pterygota</taxon>
        <taxon>Neoptera</taxon>
        <taxon>Paraneoptera</taxon>
        <taxon>Hemiptera</taxon>
        <taxon>Sternorrhyncha</taxon>
        <taxon>Aphidomorpha</taxon>
        <taxon>Aphidoidea</taxon>
        <taxon>Aphididae</taxon>
        <taxon>Sipha</taxon>
    </lineage>
</organism>
<gene>
    <name evidence="2" type="ORF">g.56364</name>
</gene>
<name>A0A2S2QM75_9HEMI</name>
<reference evidence="2" key="1">
    <citation type="submission" date="2018-04" db="EMBL/GenBank/DDBJ databases">
        <title>Transcriptome assembly of Sipha flava.</title>
        <authorList>
            <person name="Scully E.D."/>
            <person name="Geib S.M."/>
            <person name="Palmer N.A."/>
            <person name="Koch K."/>
            <person name="Bradshaw J."/>
            <person name="Heng-Moss T."/>
            <person name="Sarath G."/>
        </authorList>
    </citation>
    <scope>NUCLEOTIDE SEQUENCE</scope>
</reference>
<sequence length="402" mass="45548">MEFQNLLKPQNDYRPQDHSPRNTPADNWYFATGISVREVVPRLTFSPSAPALIEVSRQCYAELITDRSNLSQILPEYLDYYSTAMLWLRIITLKQKNCQPIIQEEQDILNLVQTTAFVIPEPILLQLRQLGNVISSTKQHLYPEFPALPTQVINNHGGYYGTFLQPGPKVDNSIHNLYEEIPCLGVLTEAICAAISNMPPGPYQSNVTFHDQQPTQNLLGFRALGVRRQESKNLAFYNNITEVDFRAYPPQTGFNVMFLVTISNFLANTKIFKNTEVVFSTLSEVGGKSQLVISHPLLTPGTTCLQGEQIVTSLCQDSPAIYGAAIFFDSQLIKESGLENDVSAWCLFNSTPAHPIPQEWIENRNERRNLPLQYMERVFTSISQQAALFRFSIIKTLVLKKR</sequence>
<evidence type="ECO:0000256" key="1">
    <source>
        <dbReference type="SAM" id="MobiDB-lite"/>
    </source>
</evidence>